<evidence type="ECO:0000256" key="6">
    <source>
        <dbReference type="SAM" id="Phobius"/>
    </source>
</evidence>
<evidence type="ECO:0000313" key="10">
    <source>
        <dbReference type="Proteomes" id="UP000789739"/>
    </source>
</evidence>
<dbReference type="GO" id="GO:0034975">
    <property type="term" value="P:protein folding in endoplasmic reticulum"/>
    <property type="evidence" value="ECO:0007669"/>
    <property type="project" value="TreeGrafter"/>
</dbReference>
<feature type="region of interest" description="Disordered" evidence="5">
    <location>
        <begin position="196"/>
        <end position="217"/>
    </location>
</feature>
<feature type="domain" description="SUN" evidence="8">
    <location>
        <begin position="21"/>
        <end position="190"/>
    </location>
</feature>
<feature type="region of interest" description="Disordered" evidence="5">
    <location>
        <begin position="236"/>
        <end position="302"/>
    </location>
</feature>
<dbReference type="PANTHER" id="PTHR12953:SF0">
    <property type="entry name" value="SUN DOMAIN-CONTAINING OSSIFICATION FACTOR"/>
    <property type="match status" value="1"/>
</dbReference>
<evidence type="ECO:0000256" key="2">
    <source>
        <dbReference type="ARBA" id="ARBA00022692"/>
    </source>
</evidence>
<keyword evidence="10" id="KW-1185">Reference proteome</keyword>
<comment type="subcellular location">
    <subcellularLocation>
        <location evidence="1">Endomembrane system</location>
    </subcellularLocation>
</comment>
<evidence type="ECO:0000256" key="4">
    <source>
        <dbReference type="ARBA" id="ARBA00023136"/>
    </source>
</evidence>
<evidence type="ECO:0000259" key="8">
    <source>
        <dbReference type="PROSITE" id="PS51469"/>
    </source>
</evidence>
<evidence type="ECO:0000256" key="1">
    <source>
        <dbReference type="ARBA" id="ARBA00004308"/>
    </source>
</evidence>
<evidence type="ECO:0000256" key="3">
    <source>
        <dbReference type="ARBA" id="ARBA00022989"/>
    </source>
</evidence>
<organism evidence="9 10">
    <name type="scientific">Paraglomus brasilianum</name>
    <dbReference type="NCBI Taxonomy" id="144538"/>
    <lineage>
        <taxon>Eukaryota</taxon>
        <taxon>Fungi</taxon>
        <taxon>Fungi incertae sedis</taxon>
        <taxon>Mucoromycota</taxon>
        <taxon>Glomeromycotina</taxon>
        <taxon>Glomeromycetes</taxon>
        <taxon>Paraglomerales</taxon>
        <taxon>Paraglomeraceae</taxon>
        <taxon>Paraglomus</taxon>
    </lineage>
</organism>
<evidence type="ECO:0000256" key="7">
    <source>
        <dbReference type="SAM" id="SignalP"/>
    </source>
</evidence>
<evidence type="ECO:0000256" key="5">
    <source>
        <dbReference type="SAM" id="MobiDB-lite"/>
    </source>
</evidence>
<keyword evidence="2 6" id="KW-0812">Transmembrane</keyword>
<dbReference type="OrthoDB" id="266334at2759"/>
<dbReference type="GO" id="GO:0012505">
    <property type="term" value="C:endomembrane system"/>
    <property type="evidence" value="ECO:0007669"/>
    <property type="project" value="UniProtKB-SubCell"/>
</dbReference>
<feature type="compositionally biased region" description="Basic and acidic residues" evidence="5">
    <location>
        <begin position="236"/>
        <end position="260"/>
    </location>
</feature>
<keyword evidence="3 6" id="KW-1133">Transmembrane helix</keyword>
<dbReference type="GO" id="GO:0005737">
    <property type="term" value="C:cytoplasm"/>
    <property type="evidence" value="ECO:0007669"/>
    <property type="project" value="TreeGrafter"/>
</dbReference>
<proteinExistence type="predicted"/>
<feature type="transmembrane region" description="Helical" evidence="6">
    <location>
        <begin position="464"/>
        <end position="485"/>
    </location>
</feature>
<keyword evidence="7" id="KW-0732">Signal</keyword>
<dbReference type="PANTHER" id="PTHR12953">
    <property type="entry name" value="MEMBRANE PROTEIN CH1 RELATED"/>
    <property type="match status" value="1"/>
</dbReference>
<dbReference type="GO" id="GO:0016020">
    <property type="term" value="C:membrane"/>
    <property type="evidence" value="ECO:0007669"/>
    <property type="project" value="InterPro"/>
</dbReference>
<comment type="caution">
    <text evidence="9">The sequence shown here is derived from an EMBL/GenBank/DDBJ whole genome shotgun (WGS) entry which is preliminary data.</text>
</comment>
<feature type="compositionally biased region" description="Basic residues" evidence="5">
    <location>
        <begin position="570"/>
        <end position="580"/>
    </location>
</feature>
<feature type="signal peptide" evidence="7">
    <location>
        <begin position="1"/>
        <end position="21"/>
    </location>
</feature>
<dbReference type="InterPro" id="IPR012919">
    <property type="entry name" value="SUN_dom"/>
</dbReference>
<feature type="compositionally biased region" description="Polar residues" evidence="5">
    <location>
        <begin position="203"/>
        <end position="213"/>
    </location>
</feature>
<evidence type="ECO:0000313" key="9">
    <source>
        <dbReference type="EMBL" id="CAG8615473.1"/>
    </source>
</evidence>
<protein>
    <submittedName>
        <fullName evidence="9">1727_t:CDS:1</fullName>
    </submittedName>
</protein>
<dbReference type="AlphaFoldDB" id="A0A9N9GLZ9"/>
<dbReference type="EMBL" id="CAJVPI010001496">
    <property type="protein sequence ID" value="CAG8615473.1"/>
    <property type="molecule type" value="Genomic_DNA"/>
</dbReference>
<reference evidence="9" key="1">
    <citation type="submission" date="2021-06" db="EMBL/GenBank/DDBJ databases">
        <authorList>
            <person name="Kallberg Y."/>
            <person name="Tangrot J."/>
            <person name="Rosling A."/>
        </authorList>
    </citation>
    <scope>NUCLEOTIDE SEQUENCE</scope>
    <source>
        <strain evidence="9">BR232B</strain>
    </source>
</reference>
<name>A0A9N9GLZ9_9GLOM</name>
<gene>
    <name evidence="9" type="ORF">PBRASI_LOCUS8409</name>
</gene>
<feature type="region of interest" description="Disordered" evidence="5">
    <location>
        <begin position="559"/>
        <end position="580"/>
    </location>
</feature>
<dbReference type="Proteomes" id="UP000789739">
    <property type="component" value="Unassembled WGS sequence"/>
</dbReference>
<feature type="chain" id="PRO_5040431469" evidence="7">
    <location>
        <begin position="22"/>
        <end position="580"/>
    </location>
</feature>
<dbReference type="Pfam" id="PF07738">
    <property type="entry name" value="Sad1_UNC"/>
    <property type="match status" value="1"/>
</dbReference>
<keyword evidence="4 6" id="KW-0472">Membrane</keyword>
<accession>A0A9N9GLZ9</accession>
<dbReference type="InterPro" id="IPR045120">
    <property type="entry name" value="Suco/Slp1-like"/>
</dbReference>
<sequence>MRLISIHQLLSALQMFVSISTNLVPHSCSDPSPSLPTHAYLSNLKERFNYASHVCAAMVLNTNTGARSAHAILTESKDQYMLNECDAGKFVVVQLCNDILIDTIVLANFEFFSSTFKHIRISANNEHPPRKERPWRLLGEYKAGNTRDLQVFKVKDPLLWARYIRIDFVSHYGRQYYCPVSLLRVYGVTMIEDYRRKEEEDSSSGASNITTRINKTDDNGAMGELIDYLKTEEETSKGIDKKLSGENEEKGSEEKSDKRNGGGNGKNEGLSPGNDQGSDDDRKGRVNEASGGEVDRVTNSGKRNLYREDSNFLHTLLASDSMSMFQCPRIHDEKEIFSYPLCKITNDPYVSPSTQLSSQEAFPRIQKEDSNAADTQSIYQKFLNRFSDLELNAIAERKSTKKVLNKILGFMTKLNHNMTGLEERLTRVESTISEHGREIREHGREIRLLSKRMEFYAEISTLEYVIIVWLLILTLVMVAVLYNYYVPQKFLDTIHDLYHTTTTESSVAKRVQELHIEQMSTPPIVPPSLQKKVTRGRRKVIEEVTTGSIAASIIKKRQADQKMDSVNNKSNKKQKKVVDN</sequence>
<dbReference type="PROSITE" id="PS51469">
    <property type="entry name" value="SUN"/>
    <property type="match status" value="1"/>
</dbReference>